<sequence>MKLSVLDQAPISRNSNAKETLNNTLKLAKITEELGYTRYWVAEHHNTNGLASTSPEVLITRIASHTETIRVGSGGVLLPQYSPFKVAENFKTLEAFFPDRIDLGVGRSPGGSHTTRLALTDSVNKSMRDFPRQLADLQGFLHNTLPKEHPYRMVKAAPRLESVPPIWVLGLSERGAQNAAELGLGFVFGHFIKPANGQEVMEAYRNNFQSSPSLDQPETMVCIFVVCADTEEEAEELALSQDKWLLSVGKGADTKVPSIEEVKKKEFSDEELNEIKKNRERCIIGTAEKVKEELKRLSEFYQTDEFMIITNIYDFDAKVHSYRLLAEAFDVEDHERVGGRE</sequence>
<dbReference type="InterPro" id="IPR050766">
    <property type="entry name" value="Bact_Lucif_Oxidored"/>
</dbReference>
<dbReference type="CDD" id="cd00347">
    <property type="entry name" value="Flavin_utilizing_monoxygenases"/>
    <property type="match status" value="2"/>
</dbReference>
<dbReference type="RefSeq" id="WP_209481371.1">
    <property type="nucleotide sequence ID" value="NZ_JAGGKK010000016.1"/>
</dbReference>
<dbReference type="InterPro" id="IPR011251">
    <property type="entry name" value="Luciferase-like_dom"/>
</dbReference>
<organism evidence="3 4">
    <name type="scientific">Virgibacillus litoralis</name>
    <dbReference type="NCBI Taxonomy" id="578221"/>
    <lineage>
        <taxon>Bacteria</taxon>
        <taxon>Bacillati</taxon>
        <taxon>Bacillota</taxon>
        <taxon>Bacilli</taxon>
        <taxon>Bacillales</taxon>
        <taxon>Bacillaceae</taxon>
        <taxon>Virgibacillus</taxon>
    </lineage>
</organism>
<evidence type="ECO:0000259" key="2">
    <source>
        <dbReference type="Pfam" id="PF00296"/>
    </source>
</evidence>
<dbReference type="InterPro" id="IPR036661">
    <property type="entry name" value="Luciferase-like_sf"/>
</dbReference>
<name>A0ABS4HGQ3_9BACI</name>
<dbReference type="PANTHER" id="PTHR30137:SF19">
    <property type="entry name" value="LUCIFERASE-LIKE MONOOXYGENASE"/>
    <property type="match status" value="1"/>
</dbReference>
<reference evidence="3 4" key="1">
    <citation type="submission" date="2021-03" db="EMBL/GenBank/DDBJ databases">
        <title>Genomic Encyclopedia of Type Strains, Phase IV (KMG-IV): sequencing the most valuable type-strain genomes for metagenomic binning, comparative biology and taxonomic classification.</title>
        <authorList>
            <person name="Goeker M."/>
        </authorList>
    </citation>
    <scope>NUCLEOTIDE SEQUENCE [LARGE SCALE GENOMIC DNA]</scope>
    <source>
        <strain evidence="3 4">DSM 21085</strain>
    </source>
</reference>
<evidence type="ECO:0000313" key="3">
    <source>
        <dbReference type="EMBL" id="MBP1949894.1"/>
    </source>
</evidence>
<comment type="similarity">
    <text evidence="1">To bacterial alkanal monooxygenase alpha and beta chains.</text>
</comment>
<dbReference type="Pfam" id="PF00296">
    <property type="entry name" value="Bac_luciferase"/>
    <property type="match status" value="1"/>
</dbReference>
<evidence type="ECO:0000256" key="1">
    <source>
        <dbReference type="ARBA" id="ARBA00007789"/>
    </source>
</evidence>
<gene>
    <name evidence="3" type="ORF">J2Z82_002850</name>
</gene>
<keyword evidence="4" id="KW-1185">Reference proteome</keyword>
<dbReference type="SUPFAM" id="SSF51679">
    <property type="entry name" value="Bacterial luciferase-like"/>
    <property type="match status" value="1"/>
</dbReference>
<dbReference type="InterPro" id="IPR019949">
    <property type="entry name" value="CmoO-like"/>
</dbReference>
<protein>
    <submittedName>
        <fullName evidence="3">Luciferase family oxidoreductase group 1</fullName>
    </submittedName>
</protein>
<feature type="domain" description="Luciferase-like" evidence="2">
    <location>
        <begin position="1"/>
        <end position="299"/>
    </location>
</feature>
<accession>A0ABS4HGQ3</accession>
<dbReference type="Gene3D" id="3.20.20.30">
    <property type="entry name" value="Luciferase-like domain"/>
    <property type="match status" value="1"/>
</dbReference>
<dbReference type="PANTHER" id="PTHR30137">
    <property type="entry name" value="LUCIFERASE-LIKE MONOOXYGENASE"/>
    <property type="match status" value="1"/>
</dbReference>
<dbReference type="EMBL" id="JAGGKK010000016">
    <property type="protein sequence ID" value="MBP1949894.1"/>
    <property type="molecule type" value="Genomic_DNA"/>
</dbReference>
<dbReference type="NCBIfam" id="TIGR03558">
    <property type="entry name" value="oxido_grp_1"/>
    <property type="match status" value="1"/>
</dbReference>
<dbReference type="Proteomes" id="UP001519328">
    <property type="component" value="Unassembled WGS sequence"/>
</dbReference>
<proteinExistence type="predicted"/>
<comment type="caution">
    <text evidence="3">The sequence shown here is derived from an EMBL/GenBank/DDBJ whole genome shotgun (WGS) entry which is preliminary data.</text>
</comment>
<evidence type="ECO:0000313" key="4">
    <source>
        <dbReference type="Proteomes" id="UP001519328"/>
    </source>
</evidence>